<proteinExistence type="predicted"/>
<dbReference type="AlphaFoldDB" id="A0A225VL58"/>
<keyword evidence="3" id="KW-1185">Reference proteome</keyword>
<accession>A0A225VL58</accession>
<sequence length="288" mass="32618">MGVRDDDENSDEAEDKVASKEKEEEIAKVLDNEVDTGEDTGGTGSDDEESAPSDAHDDSRVGQDESRKDHHNDSRGTMKISVDPTAVWHASWEAWNSYFDTYKASTMQVLPVRETMKRGERNKRLLNSIKGGDASKMVPEGLDPYQRVYICTHGWKTSKSRGDGSRPRQHIQLTSCPFGFTAHCNLERMELQVKNGIYKRKHPISSEAYATYPIFPGVNVVQVDVDNMVRAHNSSMSRADGDDATAREIAALLLQIQRMYPQSQRRSYHNTNRFNYQLLTFMTMNEFG</sequence>
<dbReference type="STRING" id="4795.A0A225VL58"/>
<organism evidence="2 3">
    <name type="scientific">Phytophthora megakarya</name>
    <dbReference type="NCBI Taxonomy" id="4795"/>
    <lineage>
        <taxon>Eukaryota</taxon>
        <taxon>Sar</taxon>
        <taxon>Stramenopiles</taxon>
        <taxon>Oomycota</taxon>
        <taxon>Peronosporomycetes</taxon>
        <taxon>Peronosporales</taxon>
        <taxon>Peronosporaceae</taxon>
        <taxon>Phytophthora</taxon>
    </lineage>
</organism>
<dbReference type="EMBL" id="NBNE01004128">
    <property type="protein sequence ID" value="OWZ06072.1"/>
    <property type="molecule type" value="Genomic_DNA"/>
</dbReference>
<name>A0A225VL58_9STRA</name>
<dbReference type="OrthoDB" id="129084at2759"/>
<reference evidence="3" key="1">
    <citation type="submission" date="2017-03" db="EMBL/GenBank/DDBJ databases">
        <title>Phytopthora megakarya and P. palmivora, two closely related causual agents of cacao black pod achieved similar genome size and gene model numbers by different mechanisms.</title>
        <authorList>
            <person name="Ali S."/>
            <person name="Shao J."/>
            <person name="Larry D.J."/>
            <person name="Kronmiller B."/>
            <person name="Shen D."/>
            <person name="Strem M.D."/>
            <person name="Melnick R.L."/>
            <person name="Guiltinan M.J."/>
            <person name="Tyler B.M."/>
            <person name="Meinhardt L.W."/>
            <person name="Bailey B.A."/>
        </authorList>
    </citation>
    <scope>NUCLEOTIDE SEQUENCE [LARGE SCALE GENOMIC DNA]</scope>
    <source>
        <strain evidence="3">zdho120</strain>
    </source>
</reference>
<protein>
    <submittedName>
        <fullName evidence="2">Uncharacterized protein</fullName>
    </submittedName>
</protein>
<evidence type="ECO:0000256" key="1">
    <source>
        <dbReference type="SAM" id="MobiDB-lite"/>
    </source>
</evidence>
<feature type="region of interest" description="Disordered" evidence="1">
    <location>
        <begin position="1"/>
        <end position="78"/>
    </location>
</feature>
<evidence type="ECO:0000313" key="2">
    <source>
        <dbReference type="EMBL" id="OWZ06072.1"/>
    </source>
</evidence>
<feature type="compositionally biased region" description="Basic and acidic residues" evidence="1">
    <location>
        <begin position="54"/>
        <end position="76"/>
    </location>
</feature>
<comment type="caution">
    <text evidence="2">The sequence shown here is derived from an EMBL/GenBank/DDBJ whole genome shotgun (WGS) entry which is preliminary data.</text>
</comment>
<gene>
    <name evidence="2" type="ORF">PHMEG_00021723</name>
</gene>
<feature type="compositionally biased region" description="Acidic residues" evidence="1">
    <location>
        <begin position="1"/>
        <end position="14"/>
    </location>
</feature>
<dbReference type="Proteomes" id="UP000198211">
    <property type="component" value="Unassembled WGS sequence"/>
</dbReference>
<feature type="compositionally biased region" description="Basic and acidic residues" evidence="1">
    <location>
        <begin position="15"/>
        <end position="31"/>
    </location>
</feature>
<evidence type="ECO:0000313" key="3">
    <source>
        <dbReference type="Proteomes" id="UP000198211"/>
    </source>
</evidence>